<dbReference type="InterPro" id="IPR036812">
    <property type="entry name" value="NAD(P)_OxRdtase_dom_sf"/>
</dbReference>
<comment type="similarity">
    <text evidence="3">Belongs to the aldo/keto reductase family. Aldo/keto reductase 2 subfamily.</text>
</comment>
<evidence type="ECO:0000256" key="2">
    <source>
        <dbReference type="ARBA" id="ARBA00023002"/>
    </source>
</evidence>
<dbReference type="Pfam" id="PF00248">
    <property type="entry name" value="Aldo_ket_red"/>
    <property type="match status" value="1"/>
</dbReference>
<comment type="caution">
    <text evidence="5">The sequence shown here is derived from an EMBL/GenBank/DDBJ whole genome shotgun (WGS) entry which is preliminary data.</text>
</comment>
<proteinExistence type="inferred from homology"/>
<keyword evidence="2" id="KW-0560">Oxidoreductase</keyword>
<dbReference type="Proteomes" id="UP001610335">
    <property type="component" value="Unassembled WGS sequence"/>
</dbReference>
<feature type="domain" description="NADP-dependent oxidoreductase" evidence="4">
    <location>
        <begin position="29"/>
        <end position="327"/>
    </location>
</feature>
<name>A0ABR4I1U9_9EURO</name>
<dbReference type="InterPro" id="IPR023210">
    <property type="entry name" value="NADP_OxRdtase_dom"/>
</dbReference>
<dbReference type="Gene3D" id="3.20.20.100">
    <property type="entry name" value="NADP-dependent oxidoreductase domain"/>
    <property type="match status" value="1"/>
</dbReference>
<gene>
    <name evidence="5" type="ORF">BDW59DRAFT_181385</name>
</gene>
<keyword evidence="6" id="KW-1185">Reference proteome</keyword>
<evidence type="ECO:0000313" key="6">
    <source>
        <dbReference type="Proteomes" id="UP001610335"/>
    </source>
</evidence>
<reference evidence="5 6" key="1">
    <citation type="submission" date="2024-07" db="EMBL/GenBank/DDBJ databases">
        <title>Section-level genome sequencing and comparative genomics of Aspergillus sections Usti and Cavernicolus.</title>
        <authorList>
            <consortium name="Lawrence Berkeley National Laboratory"/>
            <person name="Nybo J.L."/>
            <person name="Vesth T.C."/>
            <person name="Theobald S."/>
            <person name="Frisvad J.C."/>
            <person name="Larsen T.O."/>
            <person name="Kjaerboelling I."/>
            <person name="Rothschild-Mancinelli K."/>
            <person name="Lyhne E.K."/>
            <person name="Kogle M.E."/>
            <person name="Barry K."/>
            <person name="Clum A."/>
            <person name="Na H."/>
            <person name="Ledsgaard L."/>
            <person name="Lin J."/>
            <person name="Lipzen A."/>
            <person name="Kuo A."/>
            <person name="Riley R."/>
            <person name="Mondo S."/>
            <person name="LaButti K."/>
            <person name="Haridas S."/>
            <person name="Pangalinan J."/>
            <person name="Salamov A.A."/>
            <person name="Simmons B.A."/>
            <person name="Magnuson J.K."/>
            <person name="Chen J."/>
            <person name="Drula E."/>
            <person name="Henrissat B."/>
            <person name="Wiebenga A."/>
            <person name="Lubbers R.J."/>
            <person name="Gomes A.C."/>
            <person name="Makela M.R."/>
            <person name="Stajich J."/>
            <person name="Grigoriev I.V."/>
            <person name="Mortensen U.H."/>
            <person name="De vries R.P."/>
            <person name="Baker S.E."/>
            <person name="Andersen M.R."/>
        </authorList>
    </citation>
    <scope>NUCLEOTIDE SEQUENCE [LARGE SCALE GENOMIC DNA]</scope>
    <source>
        <strain evidence="5 6">CBS 600.67</strain>
    </source>
</reference>
<dbReference type="PANTHER" id="PTHR43364:SF7">
    <property type="entry name" value="NADP-DEPENDENT OXIDOREDUCTASE DOMAIN-CONTAINING PROTEIN-RELATED"/>
    <property type="match status" value="1"/>
</dbReference>
<dbReference type="SUPFAM" id="SSF51430">
    <property type="entry name" value="NAD(P)-linked oxidoreductase"/>
    <property type="match status" value="1"/>
</dbReference>
<evidence type="ECO:0000313" key="5">
    <source>
        <dbReference type="EMBL" id="KAL2820858.1"/>
    </source>
</evidence>
<dbReference type="InterPro" id="IPR050523">
    <property type="entry name" value="AKR_Detox_Biosynth"/>
</dbReference>
<accession>A0ABR4I1U9</accession>
<organism evidence="5 6">
    <name type="scientific">Aspergillus cavernicola</name>
    <dbReference type="NCBI Taxonomy" id="176166"/>
    <lineage>
        <taxon>Eukaryota</taxon>
        <taxon>Fungi</taxon>
        <taxon>Dikarya</taxon>
        <taxon>Ascomycota</taxon>
        <taxon>Pezizomycotina</taxon>
        <taxon>Eurotiomycetes</taxon>
        <taxon>Eurotiomycetidae</taxon>
        <taxon>Eurotiales</taxon>
        <taxon>Aspergillaceae</taxon>
        <taxon>Aspergillus</taxon>
        <taxon>Aspergillus subgen. Nidulantes</taxon>
    </lineage>
</organism>
<protein>
    <submittedName>
        <fullName evidence="5">NADP-dependent oxidoreductase domain-containing protein</fullName>
    </submittedName>
</protein>
<dbReference type="PANTHER" id="PTHR43364">
    <property type="entry name" value="NADH-SPECIFIC METHYLGLYOXAL REDUCTASE-RELATED"/>
    <property type="match status" value="1"/>
</dbReference>
<keyword evidence="1" id="KW-0521">NADP</keyword>
<evidence type="ECO:0000256" key="3">
    <source>
        <dbReference type="ARBA" id="ARBA00038157"/>
    </source>
</evidence>
<dbReference type="EMBL" id="JBFXLS010000068">
    <property type="protein sequence ID" value="KAL2820858.1"/>
    <property type="molecule type" value="Genomic_DNA"/>
</dbReference>
<evidence type="ECO:0000259" key="4">
    <source>
        <dbReference type="Pfam" id="PF00248"/>
    </source>
</evidence>
<sequence length="352" mass="39163">MSFPPLPPQKSLLDRHRVLSRSASVRVSPLCLGGMNFGDAWAHWMGECSKETAFEILDYFFSKGGNFIDTAINYQDGESEIWIGEWMNTRNIRDHIVLATKFTTNFQVHLGHEKRINSNFGGNNTKSLRISIETSLQRLQTSYVDVLYVHWWDHTTSVSELMLALNTLVRQGKVLYLGASDCPAWFVAKCNQYARDQGIQGFVVYQGQWSAANRSFERDILGLCAEDGMAIAPWGALGGGQFKPKSWPEKGRSTVYPSEHAAAVTEVLEEIAGRKGSLITSVALAYVMHKAPYVFPIVGGRKLDHLKANIDALSLALSAEDISMIEGAFPFSLGFPLDLIGYLILLLQQNHS</sequence>
<evidence type="ECO:0000256" key="1">
    <source>
        <dbReference type="ARBA" id="ARBA00022857"/>
    </source>
</evidence>